<sequence>MSQEIVSIIGCGWIGLPLAEQLLSAGYVVKGSTTTAEKVTLLRQKKIDVHQLLLNPEPIGDLAALLEADTLVIDIPPKAAKTGDDFHPLQIQHIIDAVQQSTVQHVIYVSSTSVYPDLNRVVVEDDITIPEQSPSPGLVMAERLVQTLEPERSVTILRCGGLLGYDRNPGKYVAGKTVDTGSVPVNYLHPDDAVGILTVLVQQKPAGVYNAAAPLHPTREAIYRKSCSEFGYALPTFVEPPKPVPYKVISPAKLLEAIAYTFHYPDPLQFLYGDRD</sequence>
<comment type="caution">
    <text evidence="2">The sequence shown here is derived from an EMBL/GenBank/DDBJ whole genome shotgun (WGS) entry which is preliminary data.</text>
</comment>
<evidence type="ECO:0000313" key="3">
    <source>
        <dbReference type="Proteomes" id="UP000477386"/>
    </source>
</evidence>
<dbReference type="InterPro" id="IPR036291">
    <property type="entry name" value="NAD(P)-bd_dom_sf"/>
</dbReference>
<dbReference type="Gene3D" id="3.40.50.720">
    <property type="entry name" value="NAD(P)-binding Rossmann-like Domain"/>
    <property type="match status" value="1"/>
</dbReference>
<dbReference type="AlphaFoldDB" id="A0A6M0IK53"/>
<proteinExistence type="predicted"/>
<feature type="domain" description="NAD(P)-binding" evidence="1">
    <location>
        <begin position="12"/>
        <end position="175"/>
    </location>
</feature>
<keyword evidence="3" id="KW-1185">Reference proteome</keyword>
<dbReference type="Pfam" id="PF13460">
    <property type="entry name" value="NAD_binding_10"/>
    <property type="match status" value="1"/>
</dbReference>
<dbReference type="GO" id="GO:0004029">
    <property type="term" value="F:aldehyde dehydrogenase (NAD+) activity"/>
    <property type="evidence" value="ECO:0007669"/>
    <property type="project" value="TreeGrafter"/>
</dbReference>
<evidence type="ECO:0000313" key="2">
    <source>
        <dbReference type="EMBL" id="NEU68669.1"/>
    </source>
</evidence>
<dbReference type="Proteomes" id="UP000477386">
    <property type="component" value="Unassembled WGS sequence"/>
</dbReference>
<dbReference type="InterPro" id="IPR016040">
    <property type="entry name" value="NAD(P)-bd_dom"/>
</dbReference>
<dbReference type="SUPFAM" id="SSF51735">
    <property type="entry name" value="NAD(P)-binding Rossmann-fold domains"/>
    <property type="match status" value="1"/>
</dbReference>
<dbReference type="InterPro" id="IPR051783">
    <property type="entry name" value="NAD(P)-dependent_oxidoreduct"/>
</dbReference>
<reference evidence="2 3" key="1">
    <citation type="submission" date="2020-02" db="EMBL/GenBank/DDBJ databases">
        <title>Draft genome sequence of two Spirosoma agri KCTC 52727 and Spirosoma terrae KCTC 52035.</title>
        <authorList>
            <person name="Rojas J."/>
            <person name="Ambika Manirajan B."/>
            <person name="Ratering S."/>
            <person name="Suarez C."/>
            <person name="Schnell S."/>
        </authorList>
    </citation>
    <scope>NUCLEOTIDE SEQUENCE [LARGE SCALE GENOMIC DNA]</scope>
    <source>
        <strain evidence="2 3">KCTC 52727</strain>
    </source>
</reference>
<gene>
    <name evidence="2" type="ORF">GK091_17410</name>
</gene>
<dbReference type="RefSeq" id="WP_164041138.1">
    <property type="nucleotide sequence ID" value="NZ_JAAGNZ010000002.1"/>
</dbReference>
<protein>
    <submittedName>
        <fullName evidence="2">NAD(P)H-binding protein</fullName>
    </submittedName>
</protein>
<organism evidence="2 3">
    <name type="scientific">Spirosoma agri</name>
    <dbReference type="NCBI Taxonomy" id="1987381"/>
    <lineage>
        <taxon>Bacteria</taxon>
        <taxon>Pseudomonadati</taxon>
        <taxon>Bacteroidota</taxon>
        <taxon>Cytophagia</taxon>
        <taxon>Cytophagales</taxon>
        <taxon>Cytophagaceae</taxon>
        <taxon>Spirosoma</taxon>
    </lineage>
</organism>
<evidence type="ECO:0000259" key="1">
    <source>
        <dbReference type="Pfam" id="PF13460"/>
    </source>
</evidence>
<name>A0A6M0IK53_9BACT</name>
<dbReference type="PANTHER" id="PTHR48079:SF6">
    <property type="entry name" value="NAD(P)-BINDING DOMAIN-CONTAINING PROTEIN-RELATED"/>
    <property type="match status" value="1"/>
</dbReference>
<dbReference type="EMBL" id="JAAGNZ010000002">
    <property type="protein sequence ID" value="NEU68669.1"/>
    <property type="molecule type" value="Genomic_DNA"/>
</dbReference>
<accession>A0A6M0IK53</accession>
<dbReference type="GO" id="GO:0005737">
    <property type="term" value="C:cytoplasm"/>
    <property type="evidence" value="ECO:0007669"/>
    <property type="project" value="TreeGrafter"/>
</dbReference>
<dbReference type="PANTHER" id="PTHR48079">
    <property type="entry name" value="PROTEIN YEEZ"/>
    <property type="match status" value="1"/>
</dbReference>